<comment type="caution">
    <text evidence="4">The sequence shown here is derived from an EMBL/GenBank/DDBJ whole genome shotgun (WGS) entry which is preliminary data.</text>
</comment>
<gene>
    <name evidence="4" type="ORF">P5673_008090</name>
</gene>
<organism evidence="4 5">
    <name type="scientific">Acropora cervicornis</name>
    <name type="common">Staghorn coral</name>
    <dbReference type="NCBI Taxonomy" id="6130"/>
    <lineage>
        <taxon>Eukaryota</taxon>
        <taxon>Metazoa</taxon>
        <taxon>Cnidaria</taxon>
        <taxon>Anthozoa</taxon>
        <taxon>Hexacorallia</taxon>
        <taxon>Scleractinia</taxon>
        <taxon>Astrocoeniina</taxon>
        <taxon>Acroporidae</taxon>
        <taxon>Acropora</taxon>
    </lineage>
</organism>
<reference evidence="4" key="1">
    <citation type="journal article" date="2023" name="G3 (Bethesda)">
        <title>Whole genome assembly and annotation of the endangered Caribbean coral Acropora cervicornis.</title>
        <authorList>
            <person name="Selwyn J.D."/>
            <person name="Vollmer S.V."/>
        </authorList>
    </citation>
    <scope>NUCLEOTIDE SEQUENCE</scope>
    <source>
        <strain evidence="4">K2</strain>
    </source>
</reference>
<dbReference type="PANTHER" id="PTHR12499">
    <property type="entry name" value="OPTIC ATROPHY 3 PROTEIN OPA3"/>
    <property type="match status" value="1"/>
</dbReference>
<accession>A0AAD9QTP8</accession>
<evidence type="ECO:0000256" key="2">
    <source>
        <dbReference type="ARBA" id="ARBA00023054"/>
    </source>
</evidence>
<keyword evidence="2 3" id="KW-0175">Coiled coil</keyword>
<evidence type="ECO:0000313" key="4">
    <source>
        <dbReference type="EMBL" id="KAK2567298.1"/>
    </source>
</evidence>
<comment type="similarity">
    <text evidence="1">Belongs to the OPA3 family.</text>
</comment>
<protein>
    <submittedName>
        <fullName evidence="4">Optic atrophy 3 protein-like protein</fullName>
    </submittedName>
</protein>
<reference evidence="4" key="2">
    <citation type="journal article" date="2023" name="Science">
        <title>Genomic signatures of disease resistance in endangered staghorn corals.</title>
        <authorList>
            <person name="Vollmer S.V."/>
            <person name="Selwyn J.D."/>
            <person name="Despard B.A."/>
            <person name="Roesel C.L."/>
        </authorList>
    </citation>
    <scope>NUCLEOTIDE SEQUENCE</scope>
    <source>
        <strain evidence="4">K2</strain>
    </source>
</reference>
<name>A0AAD9QTP8_ACRCE</name>
<evidence type="ECO:0000256" key="1">
    <source>
        <dbReference type="ARBA" id="ARBA00007584"/>
    </source>
</evidence>
<proteinExistence type="inferred from homology"/>
<dbReference type="PANTHER" id="PTHR12499:SF0">
    <property type="entry name" value="OPTIC ATROPHY 3 PROTEIN"/>
    <property type="match status" value="1"/>
</dbReference>
<dbReference type="GO" id="GO:0019216">
    <property type="term" value="P:regulation of lipid metabolic process"/>
    <property type="evidence" value="ECO:0007669"/>
    <property type="project" value="TreeGrafter"/>
</dbReference>
<dbReference type="Proteomes" id="UP001249851">
    <property type="component" value="Unassembled WGS sequence"/>
</dbReference>
<dbReference type="Pfam" id="PF07047">
    <property type="entry name" value="OPA3"/>
    <property type="match status" value="1"/>
</dbReference>
<evidence type="ECO:0000313" key="5">
    <source>
        <dbReference type="Proteomes" id="UP001249851"/>
    </source>
</evidence>
<sequence length="151" mass="17095">MVVGAFPLFKLVSLAVKQVSKPVAYSLKTAAKQSKFFRKYVCIWPGQGYHWLETKVKMRLMGLSGPDKVQPLSEQKAVDVGAELLGESLIFGIATVMLVFEYRRGQRKEETKEDLQNQKIIDLQNQVKELELTLETNSAQVRELTRLVHGS</sequence>
<evidence type="ECO:0000256" key="3">
    <source>
        <dbReference type="SAM" id="Coils"/>
    </source>
</evidence>
<dbReference type="GO" id="GO:0005739">
    <property type="term" value="C:mitochondrion"/>
    <property type="evidence" value="ECO:0007669"/>
    <property type="project" value="TreeGrafter"/>
</dbReference>
<dbReference type="AlphaFoldDB" id="A0AAD9QTP8"/>
<dbReference type="InterPro" id="IPR010754">
    <property type="entry name" value="OPA3-like"/>
</dbReference>
<dbReference type="EMBL" id="JARQWQ010000014">
    <property type="protein sequence ID" value="KAK2567298.1"/>
    <property type="molecule type" value="Genomic_DNA"/>
</dbReference>
<keyword evidence="5" id="KW-1185">Reference proteome</keyword>
<feature type="coiled-coil region" evidence="3">
    <location>
        <begin position="113"/>
        <end position="147"/>
    </location>
</feature>